<comment type="caution">
    <text evidence="1">The sequence shown here is derived from an EMBL/GenBank/DDBJ whole genome shotgun (WGS) entry which is preliminary data.</text>
</comment>
<gene>
    <name evidence="1" type="ORF">CYCCA115_LOCUS17470</name>
</gene>
<organism evidence="1 2">
    <name type="scientific">Cylindrotheca closterium</name>
    <dbReference type="NCBI Taxonomy" id="2856"/>
    <lineage>
        <taxon>Eukaryota</taxon>
        <taxon>Sar</taxon>
        <taxon>Stramenopiles</taxon>
        <taxon>Ochrophyta</taxon>
        <taxon>Bacillariophyta</taxon>
        <taxon>Bacillariophyceae</taxon>
        <taxon>Bacillariophycidae</taxon>
        <taxon>Bacillariales</taxon>
        <taxon>Bacillariaceae</taxon>
        <taxon>Cylindrotheca</taxon>
    </lineage>
</organism>
<evidence type="ECO:0008006" key="3">
    <source>
        <dbReference type="Google" id="ProtNLM"/>
    </source>
</evidence>
<evidence type="ECO:0000313" key="1">
    <source>
        <dbReference type="EMBL" id="CAJ1959024.1"/>
    </source>
</evidence>
<evidence type="ECO:0000313" key="2">
    <source>
        <dbReference type="Proteomes" id="UP001295423"/>
    </source>
</evidence>
<dbReference type="EMBL" id="CAKOGP040001980">
    <property type="protein sequence ID" value="CAJ1959024.1"/>
    <property type="molecule type" value="Genomic_DNA"/>
</dbReference>
<proteinExistence type="predicted"/>
<protein>
    <recommendedName>
        <fullName evidence="3">SGNH domain-containing protein</fullName>
    </recommendedName>
</protein>
<reference evidence="1" key="1">
    <citation type="submission" date="2023-08" db="EMBL/GenBank/DDBJ databases">
        <authorList>
            <person name="Audoor S."/>
            <person name="Bilcke G."/>
        </authorList>
    </citation>
    <scope>NUCLEOTIDE SEQUENCE</scope>
</reference>
<keyword evidence="2" id="KW-1185">Reference proteome</keyword>
<dbReference type="Proteomes" id="UP001295423">
    <property type="component" value="Unassembled WGS sequence"/>
</dbReference>
<accession>A0AAD2G0B4</accession>
<sequence>MKLVGIGRIKTRFIETEPKSSLVSADDDSREHHFGGCQPLTGRWVHVGRNRTFHAPVCCGWDRGAFRRFPKECGYQKRKPIEGFYRGSAANDVYTQMGGNACRDASFLDEWEWQDPALLPFKSQLTCQKLANRTVLLLGDSTMLQTATTLMNALKSGGCAPQIMVQKADTLIKEDLGRLNRGLYWMDAVRSYEPDIVIVNSCHHIARNAMDDYQKVLHQVQADILDWNRNTTSKHNKKTAFVWKTANPGGCSDKPLFPDDPLLAARTRNFSFAPDYTRHYHHVTFERDQYACNHWTGSKQEMANTFVLDMRMLYSRSDAHPGKNGFIGDCLHYKSPGPLDVIAPLFQQLLDRIDSMNSK</sequence>
<name>A0AAD2G0B4_9STRA</name>
<dbReference type="AlphaFoldDB" id="A0AAD2G0B4"/>